<feature type="transmembrane region" description="Helical" evidence="5">
    <location>
        <begin position="106"/>
        <end position="127"/>
    </location>
</feature>
<evidence type="ECO:0000256" key="5">
    <source>
        <dbReference type="SAM" id="Phobius"/>
    </source>
</evidence>
<dbReference type="PANTHER" id="PTHR40761:SF1">
    <property type="entry name" value="CONSERVED INTEGRAL MEMBRANE ALANINE VALINE AND LEUCINE RICH PROTEIN-RELATED"/>
    <property type="match status" value="1"/>
</dbReference>
<keyword evidence="2 5" id="KW-0812">Transmembrane</keyword>
<feature type="transmembrane region" description="Helical" evidence="5">
    <location>
        <begin position="61"/>
        <end position="94"/>
    </location>
</feature>
<dbReference type="RefSeq" id="WP_377931596.1">
    <property type="nucleotide sequence ID" value="NZ_JBHUEA010000002.1"/>
</dbReference>
<keyword evidence="7" id="KW-1185">Reference proteome</keyword>
<name>A0ABW4LEE3_9MICO</name>
<feature type="transmembrane region" description="Helical" evidence="5">
    <location>
        <begin position="203"/>
        <end position="225"/>
    </location>
</feature>
<evidence type="ECO:0000256" key="1">
    <source>
        <dbReference type="ARBA" id="ARBA00004141"/>
    </source>
</evidence>
<gene>
    <name evidence="6" type="ORF">ACFSBI_02255</name>
</gene>
<feature type="transmembrane region" description="Helical" evidence="5">
    <location>
        <begin position="165"/>
        <end position="183"/>
    </location>
</feature>
<accession>A0ABW4LEE3</accession>
<evidence type="ECO:0000313" key="6">
    <source>
        <dbReference type="EMBL" id="MFD1720359.1"/>
    </source>
</evidence>
<dbReference type="InterPro" id="IPR008521">
    <property type="entry name" value="Mg_trans_NIPA"/>
</dbReference>
<evidence type="ECO:0000256" key="3">
    <source>
        <dbReference type="ARBA" id="ARBA00022989"/>
    </source>
</evidence>
<dbReference type="EMBL" id="JBHUEA010000002">
    <property type="protein sequence ID" value="MFD1720359.1"/>
    <property type="molecule type" value="Genomic_DNA"/>
</dbReference>
<dbReference type="Proteomes" id="UP001597347">
    <property type="component" value="Unassembled WGS sequence"/>
</dbReference>
<keyword evidence="4 5" id="KW-0472">Membrane</keyword>
<sequence>MLAWGVAAALAGAVLLALGAQLQGRGVRSAADRSPRGTPWHRRLRALLTDVGWLRGTGLLVLAILLQLVGLLLAPLPVVQPLGVLSLVVAALLTHRLERARISARGLGGIIACVAGTGGFVVTAALVTRSSAAPTAAVVPVLVILGALLTGLLALVLTRRKRLPAVAWAIAGGACFGFTATLMKALLDRSSVAIQRGDLLGPALPFSLLILAAAGAAGLAGISLVQRAYAGGSAGLVVAALTVVDPLMAIALGIALLGQASGAPGWSFAVLAAAEAVALAGVALMARNPPRPDERAVAAASTRSAG</sequence>
<feature type="transmembrane region" description="Helical" evidence="5">
    <location>
        <begin position="237"/>
        <end position="260"/>
    </location>
</feature>
<comment type="caution">
    <text evidence="6">The sequence shown here is derived from an EMBL/GenBank/DDBJ whole genome shotgun (WGS) entry which is preliminary data.</text>
</comment>
<dbReference type="PANTHER" id="PTHR40761">
    <property type="entry name" value="CONSERVED INTEGRAL MEMBRANE ALANINE VALINE AND LEUCINE RICH PROTEIN-RELATED"/>
    <property type="match status" value="1"/>
</dbReference>
<feature type="transmembrane region" description="Helical" evidence="5">
    <location>
        <begin position="266"/>
        <end position="286"/>
    </location>
</feature>
<feature type="transmembrane region" description="Helical" evidence="5">
    <location>
        <begin position="133"/>
        <end position="158"/>
    </location>
</feature>
<organism evidence="6 7">
    <name type="scientific">Amnibacterium endophyticum</name>
    <dbReference type="NCBI Taxonomy" id="2109337"/>
    <lineage>
        <taxon>Bacteria</taxon>
        <taxon>Bacillati</taxon>
        <taxon>Actinomycetota</taxon>
        <taxon>Actinomycetes</taxon>
        <taxon>Micrococcales</taxon>
        <taxon>Microbacteriaceae</taxon>
        <taxon>Amnibacterium</taxon>
    </lineage>
</organism>
<proteinExistence type="predicted"/>
<protein>
    <submittedName>
        <fullName evidence="6">DMT family transporter</fullName>
    </submittedName>
</protein>
<evidence type="ECO:0000256" key="2">
    <source>
        <dbReference type="ARBA" id="ARBA00022692"/>
    </source>
</evidence>
<dbReference type="Pfam" id="PF05653">
    <property type="entry name" value="Mg_trans_NIPA"/>
    <property type="match status" value="1"/>
</dbReference>
<keyword evidence="3 5" id="KW-1133">Transmembrane helix</keyword>
<evidence type="ECO:0000313" key="7">
    <source>
        <dbReference type="Proteomes" id="UP001597347"/>
    </source>
</evidence>
<comment type="subcellular location">
    <subcellularLocation>
        <location evidence="1">Membrane</location>
        <topology evidence="1">Multi-pass membrane protein</topology>
    </subcellularLocation>
</comment>
<reference evidence="7" key="1">
    <citation type="journal article" date="2019" name="Int. J. Syst. Evol. Microbiol.">
        <title>The Global Catalogue of Microorganisms (GCM) 10K type strain sequencing project: providing services to taxonomists for standard genome sequencing and annotation.</title>
        <authorList>
            <consortium name="The Broad Institute Genomics Platform"/>
            <consortium name="The Broad Institute Genome Sequencing Center for Infectious Disease"/>
            <person name="Wu L."/>
            <person name="Ma J."/>
        </authorList>
    </citation>
    <scope>NUCLEOTIDE SEQUENCE [LARGE SCALE GENOMIC DNA]</scope>
    <source>
        <strain evidence="7">CGMCC 1.12471</strain>
    </source>
</reference>
<evidence type="ECO:0000256" key="4">
    <source>
        <dbReference type="ARBA" id="ARBA00023136"/>
    </source>
</evidence>